<reference evidence="1" key="1">
    <citation type="submission" date="2022-04" db="EMBL/GenBank/DDBJ databases">
        <authorList>
            <person name="Ren T."/>
        </authorList>
    </citation>
    <scope>NUCLEOTIDE SEQUENCE</scope>
    <source>
        <strain evidence="1">F63249</strain>
    </source>
</reference>
<dbReference type="Proteomes" id="UP001203687">
    <property type="component" value="Unassembled WGS sequence"/>
</dbReference>
<evidence type="ECO:0000313" key="2">
    <source>
        <dbReference type="Proteomes" id="UP001203687"/>
    </source>
</evidence>
<evidence type="ECO:0000313" key="1">
    <source>
        <dbReference type="EMBL" id="MCK8479809.1"/>
    </source>
</evidence>
<protein>
    <submittedName>
        <fullName evidence="1">Uncharacterized protein</fullName>
    </submittedName>
</protein>
<dbReference type="RefSeq" id="WP_248412060.1">
    <property type="nucleotide sequence ID" value="NZ_JALPQF010000003.1"/>
</dbReference>
<organism evidence="1 2">
    <name type="scientific">Psychroserpens algicola</name>
    <dbReference type="NCBI Taxonomy" id="1719034"/>
    <lineage>
        <taxon>Bacteria</taxon>
        <taxon>Pseudomonadati</taxon>
        <taxon>Bacteroidota</taxon>
        <taxon>Flavobacteriia</taxon>
        <taxon>Flavobacteriales</taxon>
        <taxon>Flavobacteriaceae</taxon>
        <taxon>Psychroserpens</taxon>
    </lineage>
</organism>
<sequence>MTMLSNENELNFEKLPFVFAFRKDVDDFKPVKIIDEFKGGGTWKLSSDKPFVGDYCMECKSKIDAKTSSWIFSRGFNFYAGKDYEAAIYYRGFGRLLAEATPNEILNDKRHINMSKIKFYLGNAQKIEAMSIKLIELGVTNLDYQYFKVKFQVAFDDTYFFSVKAELLENAGSVALGANFAGYNGALDKHL</sequence>
<keyword evidence="2" id="KW-1185">Reference proteome</keyword>
<name>A0ABT0H602_9FLAO</name>
<accession>A0ABT0H602</accession>
<dbReference type="EMBL" id="JALPQF010000003">
    <property type="protein sequence ID" value="MCK8479809.1"/>
    <property type="molecule type" value="Genomic_DNA"/>
</dbReference>
<proteinExistence type="predicted"/>
<gene>
    <name evidence="1" type="ORF">MUY34_04205</name>
</gene>
<comment type="caution">
    <text evidence="1">The sequence shown here is derived from an EMBL/GenBank/DDBJ whole genome shotgun (WGS) entry which is preliminary data.</text>
</comment>